<evidence type="ECO:0000256" key="2">
    <source>
        <dbReference type="ARBA" id="ARBA00022475"/>
    </source>
</evidence>
<dbReference type="Proteomes" id="UP000014400">
    <property type="component" value="Unassembled WGS sequence"/>
</dbReference>
<keyword evidence="2" id="KW-1003">Cell membrane</keyword>
<evidence type="ECO:0008006" key="9">
    <source>
        <dbReference type="Google" id="ProtNLM"/>
    </source>
</evidence>
<feature type="transmembrane region" description="Helical" evidence="6">
    <location>
        <begin position="324"/>
        <end position="347"/>
    </location>
</feature>
<dbReference type="STRING" id="1203554.HMPREF1476_00004"/>
<feature type="transmembrane region" description="Helical" evidence="6">
    <location>
        <begin position="294"/>
        <end position="312"/>
    </location>
</feature>
<comment type="caution">
    <text evidence="7">The sequence shown here is derived from an EMBL/GenBank/DDBJ whole genome shotgun (WGS) entry which is preliminary data.</text>
</comment>
<evidence type="ECO:0000313" key="8">
    <source>
        <dbReference type="Proteomes" id="UP000014400"/>
    </source>
</evidence>
<dbReference type="GO" id="GO:0015920">
    <property type="term" value="P:lipopolysaccharide transport"/>
    <property type="evidence" value="ECO:0007669"/>
    <property type="project" value="TreeGrafter"/>
</dbReference>
<keyword evidence="3 6" id="KW-0812">Transmembrane</keyword>
<dbReference type="GO" id="GO:0043190">
    <property type="term" value="C:ATP-binding cassette (ABC) transporter complex"/>
    <property type="evidence" value="ECO:0007669"/>
    <property type="project" value="InterPro"/>
</dbReference>
<evidence type="ECO:0000256" key="5">
    <source>
        <dbReference type="ARBA" id="ARBA00023136"/>
    </source>
</evidence>
<dbReference type="PANTHER" id="PTHR33529">
    <property type="entry name" value="SLR0882 PROTEIN-RELATED"/>
    <property type="match status" value="1"/>
</dbReference>
<evidence type="ECO:0000256" key="6">
    <source>
        <dbReference type="SAM" id="Phobius"/>
    </source>
</evidence>
<dbReference type="InterPro" id="IPR005495">
    <property type="entry name" value="LptG/LptF_permease"/>
</dbReference>
<dbReference type="RefSeq" id="WP_016473513.1">
    <property type="nucleotide sequence ID" value="NZ_KE150480.1"/>
</dbReference>
<feature type="transmembrane region" description="Helical" evidence="6">
    <location>
        <begin position="353"/>
        <end position="374"/>
    </location>
</feature>
<evidence type="ECO:0000313" key="7">
    <source>
        <dbReference type="EMBL" id="EPE02117.1"/>
    </source>
</evidence>
<dbReference type="Pfam" id="PF03739">
    <property type="entry name" value="LptF_LptG"/>
    <property type="match status" value="1"/>
</dbReference>
<evidence type="ECO:0000256" key="1">
    <source>
        <dbReference type="ARBA" id="ARBA00004651"/>
    </source>
</evidence>
<name>S3BP21_9BURK</name>
<dbReference type="EMBL" id="ATCF01000001">
    <property type="protein sequence ID" value="EPE02117.1"/>
    <property type="molecule type" value="Genomic_DNA"/>
</dbReference>
<reference evidence="7 8" key="1">
    <citation type="submission" date="2013-04" db="EMBL/GenBank/DDBJ databases">
        <title>The Genome Sequence of Sutterella wadsworthensis HGA0223.</title>
        <authorList>
            <consortium name="The Broad Institute Genomics Platform"/>
            <person name="Earl A."/>
            <person name="Ward D."/>
            <person name="Feldgarden M."/>
            <person name="Gevers D."/>
            <person name="Schmidt T.M."/>
            <person name="Dover J."/>
            <person name="Dai D."/>
            <person name="Walker B."/>
            <person name="Young S."/>
            <person name="Zeng Q."/>
            <person name="Gargeya S."/>
            <person name="Fitzgerald M."/>
            <person name="Haas B."/>
            <person name="Abouelleil A."/>
            <person name="Allen A.W."/>
            <person name="Alvarado L."/>
            <person name="Arachchi H.M."/>
            <person name="Berlin A.M."/>
            <person name="Chapman S.B."/>
            <person name="Gainer-Dewar J."/>
            <person name="Goldberg J."/>
            <person name="Griggs A."/>
            <person name="Gujja S."/>
            <person name="Hansen M."/>
            <person name="Howarth C."/>
            <person name="Imamovic A."/>
            <person name="Ireland A."/>
            <person name="Larimer J."/>
            <person name="McCowan C."/>
            <person name="Murphy C."/>
            <person name="Pearson M."/>
            <person name="Poon T.W."/>
            <person name="Priest M."/>
            <person name="Roberts A."/>
            <person name="Saif S."/>
            <person name="Shea T."/>
            <person name="Sisk P."/>
            <person name="Sykes S."/>
            <person name="Wortman J."/>
            <person name="Nusbaum C."/>
            <person name="Birren B."/>
        </authorList>
    </citation>
    <scope>NUCLEOTIDE SEQUENCE [LARGE SCALE GENOMIC DNA]</scope>
    <source>
        <strain evidence="7 8">HGA0223</strain>
    </source>
</reference>
<dbReference type="PANTHER" id="PTHR33529:SF2">
    <property type="entry name" value="LIPOPOLYSACCHARIDE EXPORT SYSTEM PERMEASE PROTEIN LPTG"/>
    <property type="match status" value="1"/>
</dbReference>
<dbReference type="AlphaFoldDB" id="S3BP21"/>
<sequence>MSVISRQFAKDILLSTIFVLIVLIALFAFFDLIGQLDDLGADYTIGRAFLTTSLTLPSRAYEVMPLAVLLASVYTMSKWASTSEFTVLRASGCSPWRLARSLLIPGVICVLATYGLGEIVAPAAQRFAQEVRSGTNASLSIRGFASGAWVRDVINSPEDGRVERYINVRNLSASDRQLTGAWRMFEFNRDDGRLLRLVRAESGRWTGTGWELTNAVIIHYPAVTATKDAPQQGSVTTEHVDALKLTSTVNPDILSVMTTKSDRMSMDELNRFIEHLDQVHQDTEHYVSVFWSKAFYPFICLVMLAVAMPFAYMNARSGGMAVKIFCGVLVGIAFYALNNIFLYLSVLSSMPPALMAALPSILMCFAAALSLWWLERR</sequence>
<keyword evidence="4 6" id="KW-1133">Transmembrane helix</keyword>
<gene>
    <name evidence="7" type="ORF">HMPREF1476_00004</name>
</gene>
<dbReference type="GO" id="GO:0055085">
    <property type="term" value="P:transmembrane transport"/>
    <property type="evidence" value="ECO:0007669"/>
    <property type="project" value="InterPro"/>
</dbReference>
<dbReference type="NCBIfam" id="TIGR04408">
    <property type="entry name" value="LptG_lptG"/>
    <property type="match status" value="1"/>
</dbReference>
<keyword evidence="8" id="KW-1185">Reference proteome</keyword>
<dbReference type="eggNOG" id="COG0795">
    <property type="taxonomic scope" value="Bacteria"/>
</dbReference>
<organism evidence="7 8">
    <name type="scientific">Sutterella wadsworthensis HGA0223</name>
    <dbReference type="NCBI Taxonomy" id="1203554"/>
    <lineage>
        <taxon>Bacteria</taxon>
        <taxon>Pseudomonadati</taxon>
        <taxon>Pseudomonadota</taxon>
        <taxon>Betaproteobacteria</taxon>
        <taxon>Burkholderiales</taxon>
        <taxon>Sutterellaceae</taxon>
        <taxon>Sutterella</taxon>
    </lineage>
</organism>
<evidence type="ECO:0000256" key="3">
    <source>
        <dbReference type="ARBA" id="ARBA00022692"/>
    </source>
</evidence>
<accession>S3BP21</accession>
<proteinExistence type="predicted"/>
<feature type="transmembrane region" description="Helical" evidence="6">
    <location>
        <begin position="12"/>
        <end position="30"/>
    </location>
</feature>
<protein>
    <recommendedName>
        <fullName evidence="9">LPS export ABC transporter permease LptG</fullName>
    </recommendedName>
</protein>
<keyword evidence="5 6" id="KW-0472">Membrane</keyword>
<dbReference type="PATRIC" id="fig|1203554.3.peg.2"/>
<dbReference type="HOGENOM" id="CLU_028799_1_1_4"/>
<comment type="subcellular location">
    <subcellularLocation>
        <location evidence="1">Cell membrane</location>
        <topology evidence="1">Multi-pass membrane protein</topology>
    </subcellularLocation>
</comment>
<dbReference type="InterPro" id="IPR030923">
    <property type="entry name" value="LptG"/>
</dbReference>
<evidence type="ECO:0000256" key="4">
    <source>
        <dbReference type="ARBA" id="ARBA00022989"/>
    </source>
</evidence>